<dbReference type="GeneID" id="65131285"/>
<dbReference type="EMBL" id="MT774402">
    <property type="protein sequence ID" value="QOR57348.1"/>
    <property type="molecule type" value="Genomic_DNA"/>
</dbReference>
<keyword evidence="2" id="KW-1185">Reference proteome</keyword>
<name>A0A7M1RSP7_9CAUD</name>
<dbReference type="RefSeq" id="YP_010112800.1">
    <property type="nucleotide sequence ID" value="NC_055895.1"/>
</dbReference>
<organism evidence="1 2">
    <name type="scientific">uncultured phage cr7_1</name>
    <dbReference type="NCBI Taxonomy" id="2772086"/>
    <lineage>
        <taxon>Viruses</taxon>
        <taxon>Duplodnaviria</taxon>
        <taxon>Heunggongvirae</taxon>
        <taxon>Uroviricota</taxon>
        <taxon>Caudoviricetes</taxon>
        <taxon>Crassvirales</taxon>
        <taxon>Suoliviridae</taxon>
        <taxon>Oafivirinae</taxon>
        <taxon>Burzaovirus</taxon>
        <taxon>Burzaovirus coli</taxon>
    </lineage>
</organism>
<evidence type="ECO:0000313" key="1">
    <source>
        <dbReference type="EMBL" id="QOR57348.1"/>
    </source>
</evidence>
<dbReference type="Proteomes" id="UP000593599">
    <property type="component" value="Segment"/>
</dbReference>
<proteinExistence type="predicted"/>
<reference evidence="1 2" key="1">
    <citation type="submission" date="2020-07" db="EMBL/GenBank/DDBJ databases">
        <title>Taxonomic proposal: Crassvirales, a new order of highly abundant and diverse bacterial viruses.</title>
        <authorList>
            <person name="Shkoporov A.N."/>
            <person name="Stockdale S.R."/>
            <person name="Guerin E."/>
            <person name="Ross R.P."/>
            <person name="Hill C."/>
        </authorList>
    </citation>
    <scope>NUCLEOTIDE SEQUENCE [LARGE SCALE GENOMIC DNA]</scope>
</reference>
<protein>
    <submittedName>
        <fullName evidence="1">Uncharacterized protein</fullName>
    </submittedName>
</protein>
<sequence>MFDIILNKIQLSTEDLAIPPFKDFYNNAKDKQDALKKIEFIVWRYKWNSPYEAYPEKERTWRVAKDVLNDENYKPDDVVKELAKRFQEFQETPATRLLKSSKSAAEGIMNTMDSYAEEELDIDTAKKLSAILKDVSGIIKSLDMAMKLAKAEQAETGRVKGGGIIGMYE</sequence>
<evidence type="ECO:0000313" key="2">
    <source>
        <dbReference type="Proteomes" id="UP000593599"/>
    </source>
</evidence>
<accession>A0A7M1RSP7</accession>
<dbReference type="KEGG" id="vg:65131285"/>